<evidence type="ECO:0000313" key="2">
    <source>
        <dbReference type="EMBL" id="OAE24491.1"/>
    </source>
</evidence>
<feature type="region of interest" description="Disordered" evidence="1">
    <location>
        <begin position="67"/>
        <end position="115"/>
    </location>
</feature>
<dbReference type="AlphaFoldDB" id="A0A176VVU6"/>
<feature type="compositionally biased region" description="Polar residues" evidence="1">
    <location>
        <begin position="67"/>
        <end position="76"/>
    </location>
</feature>
<dbReference type="EMBL" id="LVLJ01002594">
    <property type="protein sequence ID" value="OAE24491.1"/>
    <property type="molecule type" value="Genomic_DNA"/>
</dbReference>
<proteinExistence type="predicted"/>
<comment type="caution">
    <text evidence="2">The sequence shown here is derived from an EMBL/GenBank/DDBJ whole genome shotgun (WGS) entry which is preliminary data.</text>
</comment>
<name>A0A176VVU6_MARPO</name>
<evidence type="ECO:0000256" key="1">
    <source>
        <dbReference type="SAM" id="MobiDB-lite"/>
    </source>
</evidence>
<evidence type="ECO:0000313" key="3">
    <source>
        <dbReference type="Proteomes" id="UP000077202"/>
    </source>
</evidence>
<accession>A0A176VVU6</accession>
<reference evidence="2" key="1">
    <citation type="submission" date="2016-03" db="EMBL/GenBank/DDBJ databases">
        <title>Mechanisms controlling the formation of the plant cell surface in tip-growing cells are functionally conserved among land plants.</title>
        <authorList>
            <person name="Honkanen S."/>
            <person name="Jones V.A."/>
            <person name="Morieri G."/>
            <person name="Champion C."/>
            <person name="Hetherington A.J."/>
            <person name="Kelly S."/>
            <person name="Saint-Marcoux D."/>
            <person name="Proust H."/>
            <person name="Prescott H."/>
            <person name="Dolan L."/>
        </authorList>
    </citation>
    <scope>NUCLEOTIDE SEQUENCE [LARGE SCALE GENOMIC DNA]</scope>
    <source>
        <tissue evidence="2">Whole gametophyte</tissue>
    </source>
</reference>
<dbReference type="Proteomes" id="UP000077202">
    <property type="component" value="Unassembled WGS sequence"/>
</dbReference>
<sequence>MPCSQNHMHAGAAMQSLQGHPQPAMVLMLTDDGSIATAASHEIDSRSIEPQPAVVILCKKRKASQDLTLQGSSTMSEEIKGLGDGEHEEEGEAEEEEEESVSDSILKTVREKRDH</sequence>
<organism evidence="2 3">
    <name type="scientific">Marchantia polymorpha subsp. ruderalis</name>
    <dbReference type="NCBI Taxonomy" id="1480154"/>
    <lineage>
        <taxon>Eukaryota</taxon>
        <taxon>Viridiplantae</taxon>
        <taxon>Streptophyta</taxon>
        <taxon>Embryophyta</taxon>
        <taxon>Marchantiophyta</taxon>
        <taxon>Marchantiopsida</taxon>
        <taxon>Marchantiidae</taxon>
        <taxon>Marchantiales</taxon>
        <taxon>Marchantiaceae</taxon>
        <taxon>Marchantia</taxon>
    </lineage>
</organism>
<keyword evidence="3" id="KW-1185">Reference proteome</keyword>
<gene>
    <name evidence="2" type="ORF">AXG93_1615s1450</name>
</gene>
<protein>
    <submittedName>
        <fullName evidence="2">Uncharacterized protein</fullName>
    </submittedName>
</protein>
<feature type="compositionally biased region" description="Acidic residues" evidence="1">
    <location>
        <begin position="86"/>
        <end position="101"/>
    </location>
</feature>